<name>A0AAN8JDE9_PATCE</name>
<dbReference type="Gene3D" id="3.40.190.10">
    <property type="entry name" value="Periplasmic binding protein-like II"/>
    <property type="match status" value="1"/>
</dbReference>
<keyword evidence="2" id="KW-0813">Transport</keyword>
<feature type="transmembrane region" description="Helical" evidence="12">
    <location>
        <begin position="428"/>
        <end position="450"/>
    </location>
</feature>
<dbReference type="SUPFAM" id="SSF53850">
    <property type="entry name" value="Periplasmic binding protein-like II"/>
    <property type="match status" value="1"/>
</dbReference>
<keyword evidence="11" id="KW-0407">Ion channel</keyword>
<dbReference type="GO" id="GO:0005886">
    <property type="term" value="C:plasma membrane"/>
    <property type="evidence" value="ECO:0007669"/>
    <property type="project" value="UniProtKB-SubCell"/>
</dbReference>
<keyword evidence="4 12" id="KW-0812">Transmembrane</keyword>
<gene>
    <name evidence="16" type="ORF">SNE40_016516</name>
</gene>
<evidence type="ECO:0000259" key="15">
    <source>
        <dbReference type="SMART" id="SM00918"/>
    </source>
</evidence>
<dbReference type="Gene3D" id="3.40.50.2300">
    <property type="match status" value="1"/>
</dbReference>
<sequence length="646" mass="74266">MLATFILYSFLWMRPGQVHSYPDDEVVTWNLNNGRSNLNVTNDWICSHSILESLATIIKTLNWTDANMIYESRDDEMLMNITRYFDDKNHLGFKTTIYEVLQLDSSTLMDILKTIYLKRNTYVRIILLLRSRTFELLRMADTFDEYSNKTTNYETNSRWIILSPVKDLFDFHLRNVLILSCHGNHGVYLSSVAERRSPTRINCSSQDDTCMNSPEPPNTSDSLLFPNIKYKFNRRHLIIGTVVSKFLQINVNEKNETVYTGLTVELAELLADSLNCTFTFELPVDSDYGSKKENGDWTGMVGQLYRKEVDIVIADLVTTEDRTTVVDFIFPPFFVGSWGALYRTGIDMGVKWIKIFRPFQGYVYLTMLAATVLVAMGIYVLAVYCNGSPRGEGMGDIMFRMLNIIISVFGVLFVRGDGMETKQMSVRVLLVSFSMFSVVLAGIYVGNLTASLTDIKFKRPFNNLEELVELTDWKWGIRGFDLYKTVMKQSKNPMIKRLWTGLVEFNKTDPSTFEMDMDFHIKKVLKPGEKYVFITADSKYELSKRHICNLKIIDEIYSNLPIAIAVSKDSYLKPDLELTMSKLSDNGFVRYLTQRLYTDNRQPPCKISEDKRSFHLDDILGAFVVALIGLAITLIVLLIEILSRYV</sequence>
<feature type="domain" description="Ionotropic glutamate receptor L-glutamate and glycine-binding" evidence="15">
    <location>
        <begin position="247"/>
        <end position="306"/>
    </location>
</feature>
<comment type="caution">
    <text evidence="16">The sequence shown here is derived from an EMBL/GenBank/DDBJ whole genome shotgun (WGS) entry which is preliminary data.</text>
</comment>
<dbReference type="InterPro" id="IPR001320">
    <property type="entry name" value="Iontro_rcpt_C"/>
</dbReference>
<dbReference type="PANTHER" id="PTHR42643">
    <property type="entry name" value="IONOTROPIC RECEPTOR 20A-RELATED"/>
    <property type="match status" value="1"/>
</dbReference>
<keyword evidence="13" id="KW-0732">Signal</keyword>
<dbReference type="Proteomes" id="UP001347796">
    <property type="component" value="Unassembled WGS sequence"/>
</dbReference>
<keyword evidence="6" id="KW-0406">Ion transport</keyword>
<evidence type="ECO:0000256" key="9">
    <source>
        <dbReference type="ARBA" id="ARBA00023180"/>
    </source>
</evidence>
<protein>
    <submittedName>
        <fullName evidence="16">Uncharacterized protein</fullName>
    </submittedName>
</protein>
<evidence type="ECO:0000256" key="5">
    <source>
        <dbReference type="ARBA" id="ARBA00022989"/>
    </source>
</evidence>
<keyword evidence="9" id="KW-0325">Glycoprotein</keyword>
<dbReference type="EMBL" id="JAZGQO010000011">
    <property type="protein sequence ID" value="KAK6172970.1"/>
    <property type="molecule type" value="Genomic_DNA"/>
</dbReference>
<keyword evidence="5 12" id="KW-1133">Transmembrane helix</keyword>
<evidence type="ECO:0000256" key="1">
    <source>
        <dbReference type="ARBA" id="ARBA00004651"/>
    </source>
</evidence>
<dbReference type="AlphaFoldDB" id="A0AAN8JDE9"/>
<feature type="signal peptide" evidence="13">
    <location>
        <begin position="1"/>
        <end position="20"/>
    </location>
</feature>
<dbReference type="SMART" id="SM00918">
    <property type="entry name" value="Lig_chan-Glu_bd"/>
    <property type="match status" value="1"/>
</dbReference>
<evidence type="ECO:0000256" key="13">
    <source>
        <dbReference type="SAM" id="SignalP"/>
    </source>
</evidence>
<dbReference type="InterPro" id="IPR052192">
    <property type="entry name" value="Insect_Ionotropic_Sensory_Rcpt"/>
</dbReference>
<dbReference type="GO" id="GO:0050906">
    <property type="term" value="P:detection of stimulus involved in sensory perception"/>
    <property type="evidence" value="ECO:0007669"/>
    <property type="project" value="UniProtKB-ARBA"/>
</dbReference>
<dbReference type="Pfam" id="PF00060">
    <property type="entry name" value="Lig_chan"/>
    <property type="match status" value="1"/>
</dbReference>
<keyword evidence="7 12" id="KW-0472">Membrane</keyword>
<feature type="transmembrane region" description="Helical" evidence="12">
    <location>
        <begin position="619"/>
        <end position="642"/>
    </location>
</feature>
<evidence type="ECO:0000256" key="11">
    <source>
        <dbReference type="ARBA" id="ARBA00023303"/>
    </source>
</evidence>
<feature type="transmembrane region" description="Helical" evidence="12">
    <location>
        <begin position="362"/>
        <end position="385"/>
    </location>
</feature>
<reference evidence="16 17" key="1">
    <citation type="submission" date="2024-01" db="EMBL/GenBank/DDBJ databases">
        <title>The genome of the rayed Mediterranean limpet Patella caerulea (Linnaeus, 1758).</title>
        <authorList>
            <person name="Anh-Thu Weber A."/>
            <person name="Halstead-Nussloch G."/>
        </authorList>
    </citation>
    <scope>NUCLEOTIDE SEQUENCE [LARGE SCALE GENOMIC DNA]</scope>
    <source>
        <strain evidence="16">AATW-2023a</strain>
        <tissue evidence="16">Whole specimen</tissue>
    </source>
</reference>
<keyword evidence="10" id="KW-1071">Ligand-gated ion channel</keyword>
<evidence type="ECO:0000256" key="12">
    <source>
        <dbReference type="SAM" id="Phobius"/>
    </source>
</evidence>
<accession>A0AAN8JDE9</accession>
<organism evidence="16 17">
    <name type="scientific">Patella caerulea</name>
    <name type="common">Rayed Mediterranean limpet</name>
    <dbReference type="NCBI Taxonomy" id="87958"/>
    <lineage>
        <taxon>Eukaryota</taxon>
        <taxon>Metazoa</taxon>
        <taxon>Spiralia</taxon>
        <taxon>Lophotrochozoa</taxon>
        <taxon>Mollusca</taxon>
        <taxon>Gastropoda</taxon>
        <taxon>Patellogastropoda</taxon>
        <taxon>Patelloidea</taxon>
        <taxon>Patellidae</taxon>
        <taxon>Patella</taxon>
    </lineage>
</organism>
<comment type="subcellular location">
    <subcellularLocation>
        <location evidence="1">Cell membrane</location>
        <topology evidence="1">Multi-pass membrane protein</topology>
    </subcellularLocation>
</comment>
<keyword evidence="8" id="KW-0675">Receptor</keyword>
<evidence type="ECO:0000256" key="6">
    <source>
        <dbReference type="ARBA" id="ARBA00023065"/>
    </source>
</evidence>
<dbReference type="InterPro" id="IPR019594">
    <property type="entry name" value="Glu/Gly-bd"/>
</dbReference>
<evidence type="ECO:0000256" key="7">
    <source>
        <dbReference type="ARBA" id="ARBA00023136"/>
    </source>
</evidence>
<keyword evidence="3" id="KW-1003">Cell membrane</keyword>
<dbReference type="Gene3D" id="1.10.287.70">
    <property type="match status" value="1"/>
</dbReference>
<evidence type="ECO:0000256" key="2">
    <source>
        <dbReference type="ARBA" id="ARBA00022448"/>
    </source>
</evidence>
<evidence type="ECO:0000256" key="8">
    <source>
        <dbReference type="ARBA" id="ARBA00023170"/>
    </source>
</evidence>
<evidence type="ECO:0000259" key="14">
    <source>
        <dbReference type="SMART" id="SM00079"/>
    </source>
</evidence>
<evidence type="ECO:0000256" key="3">
    <source>
        <dbReference type="ARBA" id="ARBA00022475"/>
    </source>
</evidence>
<evidence type="ECO:0000313" key="16">
    <source>
        <dbReference type="EMBL" id="KAK6172970.1"/>
    </source>
</evidence>
<evidence type="ECO:0000256" key="4">
    <source>
        <dbReference type="ARBA" id="ARBA00022692"/>
    </source>
</evidence>
<feature type="transmembrane region" description="Helical" evidence="12">
    <location>
        <begin position="397"/>
        <end position="416"/>
    </location>
</feature>
<feature type="chain" id="PRO_5042981223" evidence="13">
    <location>
        <begin position="21"/>
        <end position="646"/>
    </location>
</feature>
<dbReference type="SMART" id="SM00079">
    <property type="entry name" value="PBPe"/>
    <property type="match status" value="1"/>
</dbReference>
<keyword evidence="17" id="KW-1185">Reference proteome</keyword>
<evidence type="ECO:0000256" key="10">
    <source>
        <dbReference type="ARBA" id="ARBA00023286"/>
    </source>
</evidence>
<evidence type="ECO:0000313" key="17">
    <source>
        <dbReference type="Proteomes" id="UP001347796"/>
    </source>
</evidence>
<dbReference type="GO" id="GO:0015276">
    <property type="term" value="F:ligand-gated monoatomic ion channel activity"/>
    <property type="evidence" value="ECO:0007669"/>
    <property type="project" value="InterPro"/>
</dbReference>
<dbReference type="Pfam" id="PF10613">
    <property type="entry name" value="Lig_chan-Glu_bd"/>
    <property type="match status" value="1"/>
</dbReference>
<dbReference type="PANTHER" id="PTHR42643:SF30">
    <property type="entry name" value="IONOTROPIC RECEPTOR 40A-RELATED"/>
    <property type="match status" value="1"/>
</dbReference>
<proteinExistence type="predicted"/>
<feature type="domain" description="Ionotropic glutamate receptor C-terminal" evidence="14">
    <location>
        <begin position="236"/>
        <end position="599"/>
    </location>
</feature>